<comment type="caution">
    <text evidence="2">The sequence shown here is derived from an EMBL/GenBank/DDBJ whole genome shotgun (WGS) entry which is preliminary data.</text>
</comment>
<evidence type="ECO:0000313" key="2">
    <source>
        <dbReference type="EMBL" id="MCX5615245.1"/>
    </source>
</evidence>
<protein>
    <recommendedName>
        <fullName evidence="4">Lipoprotein SmpA/OmlA domain-containing protein</fullName>
    </recommendedName>
</protein>
<evidence type="ECO:0000313" key="3">
    <source>
        <dbReference type="Proteomes" id="UP001165648"/>
    </source>
</evidence>
<reference evidence="2 3" key="1">
    <citation type="submission" date="2022-07" db="EMBL/GenBank/DDBJ databases">
        <title>Bombella genomes.</title>
        <authorList>
            <person name="Harer L."/>
            <person name="Styblova S."/>
            <person name="Ehrmann M."/>
        </authorList>
    </citation>
    <scope>NUCLEOTIDE SEQUENCE [LARGE SCALE GENOMIC DNA]</scope>
    <source>
        <strain evidence="2 3">TMW 2.2558</strain>
    </source>
</reference>
<name>A0ABT3W837_9PROT</name>
<sequence>MRKLLCAGAMALVLAGCSSYGNRAIKNETAATIDQKIQDGVTTKDQVKAMFGDPLEINYTDGGREVWKYEFKTLHENGENYIPYYSAFSNGRHGKAKTVLLIFDDKGHVWHHTFAESKIATHSGVAD</sequence>
<evidence type="ECO:0008006" key="4">
    <source>
        <dbReference type="Google" id="ProtNLM"/>
    </source>
</evidence>
<keyword evidence="1" id="KW-0732">Signal</keyword>
<dbReference type="PROSITE" id="PS51257">
    <property type="entry name" value="PROKAR_LIPOPROTEIN"/>
    <property type="match status" value="1"/>
</dbReference>
<evidence type="ECO:0000256" key="1">
    <source>
        <dbReference type="SAM" id="SignalP"/>
    </source>
</evidence>
<proteinExistence type="predicted"/>
<dbReference type="Proteomes" id="UP001165648">
    <property type="component" value="Unassembled WGS sequence"/>
</dbReference>
<feature type="chain" id="PRO_5045171026" description="Lipoprotein SmpA/OmlA domain-containing protein" evidence="1">
    <location>
        <begin position="24"/>
        <end position="127"/>
    </location>
</feature>
<gene>
    <name evidence="2" type="ORF">NQF64_08315</name>
</gene>
<dbReference type="RefSeq" id="WP_266107070.1">
    <property type="nucleotide sequence ID" value="NZ_JANIDW010000005.1"/>
</dbReference>
<dbReference type="EMBL" id="JANIDW010000005">
    <property type="protein sequence ID" value="MCX5615245.1"/>
    <property type="molecule type" value="Genomic_DNA"/>
</dbReference>
<keyword evidence="3" id="KW-1185">Reference proteome</keyword>
<feature type="signal peptide" evidence="1">
    <location>
        <begin position="1"/>
        <end position="23"/>
    </location>
</feature>
<accession>A0ABT3W837</accession>
<organism evidence="2 3">
    <name type="scientific">Bombella saccharophila</name>
    <dbReference type="NCBI Taxonomy" id="2967338"/>
    <lineage>
        <taxon>Bacteria</taxon>
        <taxon>Pseudomonadati</taxon>
        <taxon>Pseudomonadota</taxon>
        <taxon>Alphaproteobacteria</taxon>
        <taxon>Acetobacterales</taxon>
        <taxon>Acetobacteraceae</taxon>
        <taxon>Bombella</taxon>
    </lineage>
</organism>